<organism evidence="3 4">
    <name type="scientific">Cryptococcus deuterogattii (strain R265)</name>
    <name type="common">Cryptococcus gattii VGII (strain R265)</name>
    <dbReference type="NCBI Taxonomy" id="294750"/>
    <lineage>
        <taxon>Eukaryota</taxon>
        <taxon>Fungi</taxon>
        <taxon>Dikarya</taxon>
        <taxon>Basidiomycota</taxon>
        <taxon>Agaricomycotina</taxon>
        <taxon>Tremellomycetes</taxon>
        <taxon>Tremellales</taxon>
        <taxon>Cryptococcaceae</taxon>
        <taxon>Cryptococcus</taxon>
        <taxon>Cryptococcus gattii species complex</taxon>
    </lineage>
</organism>
<keyword evidence="1" id="KW-0802">TPR repeat</keyword>
<feature type="region of interest" description="Disordered" evidence="2">
    <location>
        <begin position="310"/>
        <end position="329"/>
    </location>
</feature>
<dbReference type="Proteomes" id="UP000029445">
    <property type="component" value="Chromosome 5"/>
</dbReference>
<evidence type="ECO:0000313" key="4">
    <source>
        <dbReference type="Proteomes" id="UP000029445"/>
    </source>
</evidence>
<dbReference type="VEuPathDB" id="FungiDB:CNBG_1756"/>
<feature type="repeat" description="TPR" evidence="1">
    <location>
        <begin position="29"/>
        <end position="62"/>
    </location>
</feature>
<evidence type="ECO:0000313" key="3">
    <source>
        <dbReference type="EMBL" id="KGB75918.1"/>
    </source>
</evidence>
<protein>
    <submittedName>
        <fullName evidence="3">Uncharacterized protein</fullName>
    </submittedName>
</protein>
<dbReference type="CDD" id="cd24142">
    <property type="entry name" value="ACL4-like"/>
    <property type="match status" value="1"/>
</dbReference>
<feature type="compositionally biased region" description="Acidic residues" evidence="2">
    <location>
        <begin position="316"/>
        <end position="326"/>
    </location>
</feature>
<dbReference type="PROSITE" id="PS50005">
    <property type="entry name" value="TPR"/>
    <property type="match status" value="1"/>
</dbReference>
<dbReference type="EMBL" id="CP025763">
    <property type="protein sequence ID" value="KGB75918.1"/>
    <property type="molecule type" value="Genomic_DNA"/>
</dbReference>
<dbReference type="InterPro" id="IPR019734">
    <property type="entry name" value="TPR_rpt"/>
</dbReference>
<dbReference type="AlphaFoldDB" id="A0A095EES3"/>
<dbReference type="GeneID" id="88178150"/>
<dbReference type="OrthoDB" id="1914839at2759"/>
<dbReference type="OMA" id="ETYMTDL"/>
<dbReference type="SMART" id="SM00028">
    <property type="entry name" value="TPR"/>
    <property type="match status" value="1"/>
</dbReference>
<feature type="compositionally biased region" description="Acidic residues" evidence="2">
    <location>
        <begin position="377"/>
        <end position="388"/>
    </location>
</feature>
<dbReference type="SUPFAM" id="SSF48452">
    <property type="entry name" value="TPR-like"/>
    <property type="match status" value="1"/>
</dbReference>
<dbReference type="Pfam" id="PF13432">
    <property type="entry name" value="TPR_16"/>
    <property type="match status" value="1"/>
</dbReference>
<feature type="region of interest" description="Disordered" evidence="2">
    <location>
        <begin position="369"/>
        <end position="388"/>
    </location>
</feature>
<sequence length="388" mass="42418">MTRSKKGGRSSTGSKKAPLPPSSDQPHDAASLIDKAHTLLAQSNFELAIKFLERALEVEPTHAEAKELLGIAELEGGDAERGRECLIQLLPPHVPEAPTHPSPYLYLAQSAENPQEALGYYTTAAAMLEKIIKVDEANARGKGKQALGGEEVEDDVAEERKMAVNALLAMIEIWMSDLCMEESAEGNCDALISRALSILPNDPEARLSLASIRMSQSRFDEAKAIAMGLYNDFEGREPFDPILPPLPARLALARLLLEHHEHLAALDIVSTIREEDTLNVEGAYLEGWALYLRAEALIENPALVRTDLAPTSTLGEEPEEPEEPMSAEECLSEAMRSLIECAKLYADEDYLDEGIGAHVAEILEELEKKGVTPAMNDVEDDEDVEMQG</sequence>
<dbReference type="Gene3D" id="1.25.40.10">
    <property type="entry name" value="Tetratricopeptide repeat domain"/>
    <property type="match status" value="1"/>
</dbReference>
<reference evidence="3 4" key="1">
    <citation type="journal article" date="2011" name="MBio">
        <title>Genome variation in Cryptococcus gattii, an emerging pathogen of immunocompetent hosts.</title>
        <authorList>
            <person name="D'Souza C.A."/>
            <person name="Kronstad J.W."/>
            <person name="Taylor G."/>
            <person name="Warren R."/>
            <person name="Yuen M."/>
            <person name="Hu G."/>
            <person name="Jung W.H."/>
            <person name="Sham A."/>
            <person name="Kidd S.E."/>
            <person name="Tangen K."/>
            <person name="Lee N."/>
            <person name="Zeilmaker T."/>
            <person name="Sawkins J."/>
            <person name="McVicker G."/>
            <person name="Shah S."/>
            <person name="Gnerre S."/>
            <person name="Griggs A."/>
            <person name="Zeng Q."/>
            <person name="Bartlett K."/>
            <person name="Li W."/>
            <person name="Wang X."/>
            <person name="Heitman J."/>
            <person name="Stajich J.E."/>
            <person name="Fraser J.A."/>
            <person name="Meyer W."/>
            <person name="Carter D."/>
            <person name="Schein J."/>
            <person name="Krzywinski M."/>
            <person name="Kwon-Chung K.J."/>
            <person name="Varma A."/>
            <person name="Wang J."/>
            <person name="Brunham R."/>
            <person name="Fyfe M."/>
            <person name="Ouellette B.F."/>
            <person name="Siddiqui A."/>
            <person name="Marra M."/>
            <person name="Jones S."/>
            <person name="Holt R."/>
            <person name="Birren B.W."/>
            <person name="Galagan J.E."/>
            <person name="Cuomo C.A."/>
        </authorList>
    </citation>
    <scope>NUCLEOTIDE SEQUENCE [LARGE SCALE GENOMIC DNA]</scope>
    <source>
        <strain evidence="3 4">R265</strain>
    </source>
</reference>
<dbReference type="HOGENOM" id="CLU_040959_2_0_1"/>
<reference evidence="3 4" key="2">
    <citation type="journal article" date="2018" name="Proc. Natl. Acad. Sci.">
        <title>RNAi is a critical determinant of centromere evolution in closely related fungi.</title>
        <authorList>
            <person name="Yadav V."/>
            <person name="Sun S."/>
            <person name="Billmyre R.B."/>
            <person name="Thimmappa B.C."/>
            <person name="Shea T."/>
            <person name="Lintner R."/>
            <person name="Bakkeren G."/>
            <person name="Cuomo C.A."/>
            <person name="Heitman J."/>
            <person name="Sanyal K."/>
        </authorList>
    </citation>
    <scope>NUCLEOTIDE SEQUENCE [LARGE SCALE GENOMIC DNA]</scope>
    <source>
        <strain evidence="3 4">R265</strain>
    </source>
</reference>
<dbReference type="InterPro" id="IPR011990">
    <property type="entry name" value="TPR-like_helical_dom_sf"/>
</dbReference>
<dbReference type="RefSeq" id="XP_062881831.1">
    <property type="nucleotide sequence ID" value="XM_063025876.1"/>
</dbReference>
<evidence type="ECO:0000256" key="1">
    <source>
        <dbReference type="PROSITE-ProRule" id="PRU00339"/>
    </source>
</evidence>
<feature type="region of interest" description="Disordered" evidence="2">
    <location>
        <begin position="1"/>
        <end position="28"/>
    </location>
</feature>
<accession>A0A095EES3</accession>
<evidence type="ECO:0000256" key="2">
    <source>
        <dbReference type="SAM" id="MobiDB-lite"/>
    </source>
</evidence>
<gene>
    <name evidence="3" type="ORF">CNBG_1756</name>
</gene>
<dbReference type="KEGG" id="cdeu:CNBG_1756"/>
<dbReference type="STRING" id="294750.A0A095EES3"/>
<keyword evidence="4" id="KW-1185">Reference proteome</keyword>
<proteinExistence type="predicted"/>
<name>A0A095EES3_CRYD2</name>